<sequence>MLDEVTRGRQLQPDGTLKQWFQSGDMDLFIWSLAGQLVRFQLAYDRTHKERVVAWQSPGPLRHYQVDDGEASPIKNRTPLLTHSTAPAWSQIAQRLQSQAPPHNAPWLAQIVTILQNP</sequence>
<reference evidence="1 2" key="2">
    <citation type="journal article" date="2012" name="Int. J. Syst. Evol. Microbiol.">
        <title>Magnetococcus marinus gen. nov., sp. nov., a marine, magnetotactic bacterium that represents a novel lineage (Magnetococcaceae fam. nov.; Magnetococcales ord. nov.) at the base of the Alphaproteobacteria.</title>
        <authorList>
            <person name="Bazylinski D.A."/>
            <person name="Williams T.J."/>
            <person name="Lefevre C.T."/>
            <person name="Berg R.J."/>
            <person name="Zhang C.L."/>
            <person name="Bowser S.S."/>
            <person name="Dean A.J."/>
            <person name="Beveridge T.J."/>
        </authorList>
    </citation>
    <scope>NUCLEOTIDE SEQUENCE [LARGE SCALE GENOMIC DNA]</scope>
    <source>
        <strain evidence="2">ATCC BAA-1437 / JCM 17883 / MC-1</strain>
    </source>
</reference>
<name>A0LA86_MAGMM</name>
<dbReference type="Proteomes" id="UP000002586">
    <property type="component" value="Chromosome"/>
</dbReference>
<dbReference type="HOGENOM" id="CLU_142894_0_0_5"/>
<dbReference type="EMBL" id="CP000471">
    <property type="protein sequence ID" value="ABK44879.1"/>
    <property type="molecule type" value="Genomic_DNA"/>
</dbReference>
<evidence type="ECO:0000313" key="2">
    <source>
        <dbReference type="Proteomes" id="UP000002586"/>
    </source>
</evidence>
<gene>
    <name evidence="1" type="ordered locus">Mmc1_2379</name>
</gene>
<organism evidence="1 2">
    <name type="scientific">Magnetococcus marinus (strain ATCC BAA-1437 / JCM 17883 / MC-1)</name>
    <dbReference type="NCBI Taxonomy" id="156889"/>
    <lineage>
        <taxon>Bacteria</taxon>
        <taxon>Pseudomonadati</taxon>
        <taxon>Pseudomonadota</taxon>
        <taxon>Magnetococcia</taxon>
        <taxon>Magnetococcales</taxon>
        <taxon>Magnetococcaceae</taxon>
        <taxon>Magnetococcus</taxon>
    </lineage>
</organism>
<keyword evidence="2" id="KW-1185">Reference proteome</keyword>
<protein>
    <submittedName>
        <fullName evidence="1">Uncharacterized protein</fullName>
    </submittedName>
</protein>
<reference evidence="2" key="1">
    <citation type="journal article" date="2009" name="Appl. Environ. Microbiol.">
        <title>Complete genome sequence of the chemolithoautotrophic marine magnetotactic coccus strain MC-1.</title>
        <authorList>
            <person name="Schubbe S."/>
            <person name="Williams T.J."/>
            <person name="Xie G."/>
            <person name="Kiss H.E."/>
            <person name="Brettin T.S."/>
            <person name="Martinez D."/>
            <person name="Ross C.A."/>
            <person name="Schuler D."/>
            <person name="Cox B.L."/>
            <person name="Nealson K.H."/>
            <person name="Bazylinski D.A."/>
        </authorList>
    </citation>
    <scope>NUCLEOTIDE SEQUENCE [LARGE SCALE GENOMIC DNA]</scope>
    <source>
        <strain evidence="2">ATCC BAA-1437 / JCM 17883 / MC-1</strain>
    </source>
</reference>
<dbReference type="KEGG" id="mgm:Mmc1_2379"/>
<dbReference type="AlphaFoldDB" id="A0LA86"/>
<proteinExistence type="predicted"/>
<accession>A0LA86</accession>
<evidence type="ECO:0000313" key="1">
    <source>
        <dbReference type="EMBL" id="ABK44879.1"/>
    </source>
</evidence>
<dbReference type="OrthoDB" id="5625241at2"/>
<dbReference type="eggNOG" id="ENOG50338BM">
    <property type="taxonomic scope" value="Bacteria"/>
</dbReference>
<dbReference type="RefSeq" id="WP_011713999.1">
    <property type="nucleotide sequence ID" value="NC_008576.1"/>
</dbReference>
<dbReference type="STRING" id="156889.Mmc1_2379"/>